<comment type="caution">
    <text evidence="2">The sequence shown here is derived from an EMBL/GenBank/DDBJ whole genome shotgun (WGS) entry which is preliminary data.</text>
</comment>
<accession>A0A917X5I0</accession>
<dbReference type="RefSeq" id="WP_190255711.1">
    <property type="nucleotide sequence ID" value="NZ_BMPI01000060.1"/>
</dbReference>
<feature type="domain" description="Peptidase C39-like" evidence="1">
    <location>
        <begin position="59"/>
        <end position="195"/>
    </location>
</feature>
<dbReference type="Gene3D" id="3.90.70.10">
    <property type="entry name" value="Cysteine proteinases"/>
    <property type="match status" value="1"/>
</dbReference>
<evidence type="ECO:0000313" key="3">
    <source>
        <dbReference type="Proteomes" id="UP000642070"/>
    </source>
</evidence>
<dbReference type="Proteomes" id="UP000642070">
    <property type="component" value="Unassembled WGS sequence"/>
</dbReference>
<protein>
    <recommendedName>
        <fullName evidence="1">Peptidase C39-like domain-containing protein</fullName>
    </recommendedName>
</protein>
<evidence type="ECO:0000259" key="1">
    <source>
        <dbReference type="Pfam" id="PF13529"/>
    </source>
</evidence>
<dbReference type="InterPro" id="IPR039564">
    <property type="entry name" value="Peptidase_C39-like"/>
</dbReference>
<evidence type="ECO:0000313" key="2">
    <source>
        <dbReference type="EMBL" id="GGM69963.1"/>
    </source>
</evidence>
<gene>
    <name evidence="2" type="ORF">GCM10007977_084640</name>
</gene>
<proteinExistence type="predicted"/>
<dbReference type="EMBL" id="BMPI01000060">
    <property type="protein sequence ID" value="GGM69963.1"/>
    <property type="molecule type" value="Genomic_DNA"/>
</dbReference>
<sequence length="229" mass="24425">MSEFENLADHLHDLIDIITGHDDDHHQDTVAEPLPDHSHDDDPAVIGEPAAGAEHWHMQERADTCAVASQEFILDELTGVDHSEAQLTEIAEAHGWYQPGGGTAMADVGNILEYFGVPVQREYGATLEDLQHALDGGQKVIVGVDSDEIWTPGHDPDEPLDAYPGIPGQGADHAVQVTGVDYSDPAHPVVVLNDPGTPDGGGERVPLEAFLDAWEDSGNYLVTAGSGHA</sequence>
<organism evidence="2 3">
    <name type="scientific">Dactylosporangium sucinum</name>
    <dbReference type="NCBI Taxonomy" id="1424081"/>
    <lineage>
        <taxon>Bacteria</taxon>
        <taxon>Bacillati</taxon>
        <taxon>Actinomycetota</taxon>
        <taxon>Actinomycetes</taxon>
        <taxon>Micromonosporales</taxon>
        <taxon>Micromonosporaceae</taxon>
        <taxon>Dactylosporangium</taxon>
    </lineage>
</organism>
<reference evidence="2" key="2">
    <citation type="submission" date="2020-09" db="EMBL/GenBank/DDBJ databases">
        <authorList>
            <person name="Sun Q."/>
            <person name="Ohkuma M."/>
        </authorList>
    </citation>
    <scope>NUCLEOTIDE SEQUENCE</scope>
    <source>
        <strain evidence="2">JCM 19831</strain>
    </source>
</reference>
<reference evidence="2" key="1">
    <citation type="journal article" date="2014" name="Int. J. Syst. Evol. Microbiol.">
        <title>Complete genome sequence of Corynebacterium casei LMG S-19264T (=DSM 44701T), isolated from a smear-ripened cheese.</title>
        <authorList>
            <consortium name="US DOE Joint Genome Institute (JGI-PGF)"/>
            <person name="Walter F."/>
            <person name="Albersmeier A."/>
            <person name="Kalinowski J."/>
            <person name="Ruckert C."/>
        </authorList>
    </citation>
    <scope>NUCLEOTIDE SEQUENCE</scope>
    <source>
        <strain evidence="2">JCM 19831</strain>
    </source>
</reference>
<name>A0A917X5I0_9ACTN</name>
<keyword evidence="3" id="KW-1185">Reference proteome</keyword>
<dbReference type="Pfam" id="PF13529">
    <property type="entry name" value="Peptidase_C39_2"/>
    <property type="match status" value="1"/>
</dbReference>
<dbReference type="AlphaFoldDB" id="A0A917X5I0"/>